<dbReference type="NCBIfam" id="TIGR00277">
    <property type="entry name" value="HDIG"/>
    <property type="match status" value="1"/>
</dbReference>
<organism evidence="4 5">
    <name type="scientific">Paenisporosarcina antarctica</name>
    <dbReference type="NCBI Taxonomy" id="417367"/>
    <lineage>
        <taxon>Bacteria</taxon>
        <taxon>Bacillati</taxon>
        <taxon>Bacillota</taxon>
        <taxon>Bacilli</taxon>
        <taxon>Bacillales</taxon>
        <taxon>Caryophanaceae</taxon>
        <taxon>Paenisporosarcina</taxon>
    </lineage>
</organism>
<dbReference type="AlphaFoldDB" id="A0A4P6ZZQ0"/>
<dbReference type="Proteomes" id="UP000294292">
    <property type="component" value="Chromosome"/>
</dbReference>
<dbReference type="InterPro" id="IPR037522">
    <property type="entry name" value="HD_GYP_dom"/>
</dbReference>
<dbReference type="InterPro" id="IPR003607">
    <property type="entry name" value="HD/PDEase_dom"/>
</dbReference>
<dbReference type="CDD" id="cd00077">
    <property type="entry name" value="HDc"/>
    <property type="match status" value="1"/>
</dbReference>
<evidence type="ECO:0000256" key="1">
    <source>
        <dbReference type="SAM" id="Phobius"/>
    </source>
</evidence>
<dbReference type="PROSITE" id="PS51832">
    <property type="entry name" value="HD_GYP"/>
    <property type="match status" value="1"/>
</dbReference>
<evidence type="ECO:0000313" key="4">
    <source>
        <dbReference type="EMBL" id="QBP41823.1"/>
    </source>
</evidence>
<dbReference type="EMBL" id="CP038015">
    <property type="protein sequence ID" value="QBP41823.1"/>
    <property type="molecule type" value="Genomic_DNA"/>
</dbReference>
<keyword evidence="1" id="KW-1133">Transmembrane helix</keyword>
<evidence type="ECO:0000313" key="5">
    <source>
        <dbReference type="Proteomes" id="UP000294292"/>
    </source>
</evidence>
<dbReference type="PANTHER" id="PTHR43155">
    <property type="entry name" value="CYCLIC DI-GMP PHOSPHODIESTERASE PA4108-RELATED"/>
    <property type="match status" value="1"/>
</dbReference>
<dbReference type="Pfam" id="PF13487">
    <property type="entry name" value="HD_5"/>
    <property type="match status" value="1"/>
</dbReference>
<dbReference type="PROSITE" id="PS51831">
    <property type="entry name" value="HD"/>
    <property type="match status" value="1"/>
</dbReference>
<feature type="transmembrane region" description="Helical" evidence="1">
    <location>
        <begin position="83"/>
        <end position="99"/>
    </location>
</feature>
<sequence>MVEFEQQLLDEYFHEHRSKITKTLVKIIAVFLLMSTVWNILFELFDMPYSRANIVILLICLGILLTLFVLTYLVKINSIIQQFLLLIYCACLIICLYFGSGYTESWSFFLIMPLLAGIYGERKLLLYYSVIGGLLLTLLSVQFPISTYVADGIDISNRILMYIILATFSFFLLNTFKIIYKKQVDIVTKSMEKTIEQVVNSFIVSIEAKDLYTFGHSERVSKYAIEVGKNLPQYQDEKELRKLRLSGLLHDIGKINIPETILTKSGKLSAEEFNIIKTHPVVGARMVEKIEGLQELKDGVLYHHERWDGNGYPTKRKGVDIPLCARILAIVDAFDAMTSNRSYRSQISFEEAFKQLLDGKGTQFDPELIEVVATLQLNFKKVYNESNDPIKEFETLTDLM</sequence>
<keyword evidence="1" id="KW-0472">Membrane</keyword>
<dbReference type="OrthoDB" id="9759601at2"/>
<dbReference type="KEGG" id="panc:E2636_11990"/>
<dbReference type="SUPFAM" id="SSF109604">
    <property type="entry name" value="HD-domain/PDEase-like"/>
    <property type="match status" value="1"/>
</dbReference>
<feature type="transmembrane region" description="Helical" evidence="1">
    <location>
        <begin position="23"/>
        <end position="42"/>
    </location>
</feature>
<feature type="transmembrane region" description="Helical" evidence="1">
    <location>
        <begin position="125"/>
        <end position="147"/>
    </location>
</feature>
<keyword evidence="1" id="KW-0812">Transmembrane</keyword>
<gene>
    <name evidence="4" type="ORF">E2636_11990</name>
</gene>
<evidence type="ECO:0000259" key="3">
    <source>
        <dbReference type="PROSITE" id="PS51832"/>
    </source>
</evidence>
<feature type="domain" description="HD" evidence="2">
    <location>
        <begin position="213"/>
        <end position="337"/>
    </location>
</feature>
<name>A0A4P6ZZQ0_9BACL</name>
<evidence type="ECO:0000259" key="2">
    <source>
        <dbReference type="PROSITE" id="PS51831"/>
    </source>
</evidence>
<feature type="transmembrane region" description="Helical" evidence="1">
    <location>
        <begin position="54"/>
        <end position="74"/>
    </location>
</feature>
<reference evidence="4 5" key="1">
    <citation type="submission" date="2019-03" db="EMBL/GenBank/DDBJ databases">
        <title>Complete genome sequence of Paenisporosarcina antarctica CGMCC 1.6503T.</title>
        <authorList>
            <person name="Rong J.-C."/>
            <person name="Chi N.-Y."/>
            <person name="Zhang Q.-F."/>
        </authorList>
    </citation>
    <scope>NUCLEOTIDE SEQUENCE [LARGE SCALE GENOMIC DNA]</scope>
    <source>
        <strain evidence="4 5">CGMCC 1.6503</strain>
    </source>
</reference>
<dbReference type="Gene3D" id="1.10.3210.10">
    <property type="entry name" value="Hypothetical protein af1432"/>
    <property type="match status" value="1"/>
</dbReference>
<feature type="transmembrane region" description="Helical" evidence="1">
    <location>
        <begin position="159"/>
        <end position="180"/>
    </location>
</feature>
<dbReference type="SMART" id="SM00471">
    <property type="entry name" value="HDc"/>
    <property type="match status" value="1"/>
</dbReference>
<accession>A0A4P6ZZQ0</accession>
<proteinExistence type="predicted"/>
<dbReference type="InterPro" id="IPR006675">
    <property type="entry name" value="HDIG_dom"/>
</dbReference>
<dbReference type="RefSeq" id="WP_134210396.1">
    <property type="nucleotide sequence ID" value="NZ_CP038015.1"/>
</dbReference>
<protein>
    <submittedName>
        <fullName evidence="4">HD-GYP domain-containing protein</fullName>
    </submittedName>
</protein>
<keyword evidence="5" id="KW-1185">Reference proteome</keyword>
<feature type="domain" description="HD-GYP" evidence="3">
    <location>
        <begin position="191"/>
        <end position="388"/>
    </location>
</feature>
<dbReference type="InterPro" id="IPR006674">
    <property type="entry name" value="HD_domain"/>
</dbReference>